<keyword evidence="5" id="KW-1185">Reference proteome</keyword>
<sequence length="555" mass="59963">MTTMRKGSNLPVPTTALHAVVSWRTDGPTPDVDVSALLLGSNGKVRSDADFVFYNQAVHSSGSVRHEGKKVQPGETMDAVLVDLGRIEPGIDRIVVGASADGGSFGQVPGLRLRVLTQDGGLVAQFDIEGASSETAFLFGEFYRRAGEWKFRAVGQGYDSGLEGLATDFGISVEEDDASAAQPPQPQAPQPPAPQAPYQPPQPPAAPQGFGPPPPVYGSPVPPPPGQYQQQPYPQPQYAQPTQAIQVPPSYGNAPAPSYGAPAPAAPAGPGGISLKKQKLINLEKQMEDRGDRKLLDLTKRAAITLEKRGLGEHTARVALCLDISASMSTLYRSGKVQALVERVLALGLRFDDNAEVDVFLFGARGHEAGSVGPTSYQGWTDRMLQQWRLEGGTDYAAAMHLIRKEYFGSGSKRKKPHADSQPVYVMFVTDGHTSTEQATRDHVMSSSYEPLFWQFMGIGRSTKSVDAPAAAPTPPPAGQSRFARRFQNLTANWGDGTFRFLEELDDLPGRFLDNADFFCVQDPANLSDEQLFELMMGAYPTWLQQAQAQGLLPR</sequence>
<gene>
    <name evidence="4" type="ORF">ACEZDE_30715</name>
</gene>
<dbReference type="Gene3D" id="2.60.60.30">
    <property type="entry name" value="sav2460 like domains"/>
    <property type="match status" value="1"/>
</dbReference>
<dbReference type="PROSITE" id="PS50234">
    <property type="entry name" value="VWFA"/>
    <property type="match status" value="1"/>
</dbReference>
<feature type="compositionally biased region" description="Low complexity" evidence="2">
    <location>
        <begin position="227"/>
        <end position="241"/>
    </location>
</feature>
<dbReference type="CDD" id="cd06974">
    <property type="entry name" value="TerD_like"/>
    <property type="match status" value="1"/>
</dbReference>
<dbReference type="InterPro" id="IPR051324">
    <property type="entry name" value="Stress/Tellurium_Resist"/>
</dbReference>
<protein>
    <submittedName>
        <fullName evidence="4">VWA domain-containing protein</fullName>
    </submittedName>
</protein>
<dbReference type="Proteomes" id="UP001592531">
    <property type="component" value="Unassembled WGS sequence"/>
</dbReference>
<comment type="similarity">
    <text evidence="1">Belongs to the CAPAB/TerDEXZ family.</text>
</comment>
<feature type="domain" description="VWFA" evidence="3">
    <location>
        <begin position="317"/>
        <end position="536"/>
    </location>
</feature>
<evidence type="ECO:0000256" key="1">
    <source>
        <dbReference type="ARBA" id="ARBA00008775"/>
    </source>
</evidence>
<dbReference type="PANTHER" id="PTHR32097">
    <property type="entry name" value="CAMP-BINDING PROTEIN 1-RELATED"/>
    <property type="match status" value="1"/>
</dbReference>
<dbReference type="Pfam" id="PF10138">
    <property type="entry name" value="vWA-TerF-like"/>
    <property type="match status" value="2"/>
</dbReference>
<name>A0ABV6W4Z2_9ACTN</name>
<dbReference type="InterPro" id="IPR003325">
    <property type="entry name" value="TerD"/>
</dbReference>
<evidence type="ECO:0000256" key="2">
    <source>
        <dbReference type="SAM" id="MobiDB-lite"/>
    </source>
</evidence>
<accession>A0ABV6W4Z2</accession>
<evidence type="ECO:0000259" key="3">
    <source>
        <dbReference type="PROSITE" id="PS50234"/>
    </source>
</evidence>
<organism evidence="4 5">
    <name type="scientific">Streptacidiphilus cavernicola</name>
    <dbReference type="NCBI Taxonomy" id="3342716"/>
    <lineage>
        <taxon>Bacteria</taxon>
        <taxon>Bacillati</taxon>
        <taxon>Actinomycetota</taxon>
        <taxon>Actinomycetes</taxon>
        <taxon>Kitasatosporales</taxon>
        <taxon>Streptomycetaceae</taxon>
        <taxon>Streptacidiphilus</taxon>
    </lineage>
</organism>
<evidence type="ECO:0000313" key="4">
    <source>
        <dbReference type="EMBL" id="MFC1420983.1"/>
    </source>
</evidence>
<evidence type="ECO:0000313" key="5">
    <source>
        <dbReference type="Proteomes" id="UP001592531"/>
    </source>
</evidence>
<reference evidence="4 5" key="1">
    <citation type="submission" date="2024-09" db="EMBL/GenBank/DDBJ databases">
        <authorList>
            <person name="Lee S.D."/>
        </authorList>
    </citation>
    <scope>NUCLEOTIDE SEQUENCE [LARGE SCALE GENOMIC DNA]</scope>
    <source>
        <strain evidence="4 5">N8-3</strain>
    </source>
</reference>
<dbReference type="CDD" id="cd00198">
    <property type="entry name" value="vWFA"/>
    <property type="match status" value="1"/>
</dbReference>
<dbReference type="SUPFAM" id="SSF53300">
    <property type="entry name" value="vWA-like"/>
    <property type="match status" value="1"/>
</dbReference>
<dbReference type="Gene3D" id="3.40.50.410">
    <property type="entry name" value="von Willebrand factor, type A domain"/>
    <property type="match status" value="1"/>
</dbReference>
<feature type="compositionally biased region" description="Pro residues" evidence="2">
    <location>
        <begin position="183"/>
        <end position="226"/>
    </location>
</feature>
<dbReference type="InterPro" id="IPR036465">
    <property type="entry name" value="vWFA_dom_sf"/>
</dbReference>
<dbReference type="InterPro" id="IPR002035">
    <property type="entry name" value="VWF_A"/>
</dbReference>
<feature type="region of interest" description="Disordered" evidence="2">
    <location>
        <begin position="176"/>
        <end position="272"/>
    </location>
</feature>
<proteinExistence type="inferred from homology"/>
<feature type="compositionally biased region" description="Low complexity" evidence="2">
    <location>
        <begin position="254"/>
        <end position="268"/>
    </location>
</feature>
<comment type="caution">
    <text evidence="4">The sequence shown here is derived from an EMBL/GenBank/DDBJ whole genome shotgun (WGS) entry which is preliminary data.</text>
</comment>
<dbReference type="RefSeq" id="WP_380543298.1">
    <property type="nucleotide sequence ID" value="NZ_JBHFAB010000032.1"/>
</dbReference>
<dbReference type="Pfam" id="PF02342">
    <property type="entry name" value="TerD"/>
    <property type="match status" value="1"/>
</dbReference>
<dbReference type="InterPro" id="IPR019303">
    <property type="entry name" value="vWA_TerF_C"/>
</dbReference>
<dbReference type="EMBL" id="JBHFAB010000032">
    <property type="protein sequence ID" value="MFC1420983.1"/>
    <property type="molecule type" value="Genomic_DNA"/>
</dbReference>
<dbReference type="PANTHER" id="PTHR32097:SF4">
    <property type="entry name" value="GENERAL STRESS PROTEIN 16U"/>
    <property type="match status" value="1"/>
</dbReference>